<feature type="compositionally biased region" description="Polar residues" evidence="3">
    <location>
        <begin position="557"/>
        <end position="566"/>
    </location>
</feature>
<dbReference type="SMART" id="SM00458">
    <property type="entry name" value="RICIN"/>
    <property type="match status" value="1"/>
</dbReference>
<evidence type="ECO:0000313" key="5">
    <source>
        <dbReference type="EMBL" id="CAK6961821.1"/>
    </source>
</evidence>
<keyword evidence="6" id="KW-1185">Reference proteome</keyword>
<proteinExistence type="inferred from homology"/>
<feature type="region of interest" description="Disordered" evidence="3">
    <location>
        <begin position="39"/>
        <end position="197"/>
    </location>
</feature>
<dbReference type="InterPro" id="IPR035992">
    <property type="entry name" value="Ricin_B-like_lectins"/>
</dbReference>
<feature type="region of interest" description="Disordered" evidence="3">
    <location>
        <begin position="1246"/>
        <end position="1273"/>
    </location>
</feature>
<feature type="compositionally biased region" description="Basic and acidic residues" evidence="3">
    <location>
        <begin position="893"/>
        <end position="924"/>
    </location>
</feature>
<comment type="similarity">
    <text evidence="1">Belongs to the beta/gamma-crystallin family.</text>
</comment>
<dbReference type="PANTHER" id="PTHR11818:SF2">
    <property type="entry name" value="BETA_GAMMA CRYSTALLIN DOMAIN-CONTAINING PROTEIN 1"/>
    <property type="match status" value="1"/>
</dbReference>
<feature type="region of interest" description="Disordered" evidence="3">
    <location>
        <begin position="1501"/>
        <end position="1541"/>
    </location>
</feature>
<feature type="compositionally biased region" description="Polar residues" evidence="3">
    <location>
        <begin position="778"/>
        <end position="795"/>
    </location>
</feature>
<feature type="region of interest" description="Disordered" evidence="3">
    <location>
        <begin position="231"/>
        <end position="271"/>
    </location>
</feature>
<feature type="domain" description="Beta/gamma crystallin 'Greek key'" evidence="4">
    <location>
        <begin position="1818"/>
        <end position="1860"/>
    </location>
</feature>
<dbReference type="Pfam" id="PF00652">
    <property type="entry name" value="Ricin_B_lectin"/>
    <property type="match status" value="1"/>
</dbReference>
<organism evidence="5 6">
    <name type="scientific">Scomber scombrus</name>
    <name type="common">Atlantic mackerel</name>
    <name type="synonym">Scomber vernalis</name>
    <dbReference type="NCBI Taxonomy" id="13677"/>
    <lineage>
        <taxon>Eukaryota</taxon>
        <taxon>Metazoa</taxon>
        <taxon>Chordata</taxon>
        <taxon>Craniata</taxon>
        <taxon>Vertebrata</taxon>
        <taxon>Euteleostomi</taxon>
        <taxon>Actinopterygii</taxon>
        <taxon>Neopterygii</taxon>
        <taxon>Teleostei</taxon>
        <taxon>Neoteleostei</taxon>
        <taxon>Acanthomorphata</taxon>
        <taxon>Pelagiaria</taxon>
        <taxon>Scombriformes</taxon>
        <taxon>Scombridae</taxon>
        <taxon>Scomber</taxon>
    </lineage>
</organism>
<feature type="compositionally biased region" description="Polar residues" evidence="3">
    <location>
        <begin position="728"/>
        <end position="749"/>
    </location>
</feature>
<feature type="domain" description="Beta/gamma crystallin 'Greek key'" evidence="4">
    <location>
        <begin position="1926"/>
        <end position="1967"/>
    </location>
</feature>
<feature type="compositionally biased region" description="Polar residues" evidence="3">
    <location>
        <begin position="343"/>
        <end position="375"/>
    </location>
</feature>
<feature type="compositionally biased region" description="Polar residues" evidence="3">
    <location>
        <begin position="1094"/>
        <end position="1104"/>
    </location>
</feature>
<evidence type="ECO:0000256" key="3">
    <source>
        <dbReference type="SAM" id="MobiDB-lite"/>
    </source>
</evidence>
<feature type="compositionally biased region" description="Polar residues" evidence="3">
    <location>
        <begin position="1175"/>
        <end position="1187"/>
    </location>
</feature>
<evidence type="ECO:0000313" key="6">
    <source>
        <dbReference type="Proteomes" id="UP001314229"/>
    </source>
</evidence>
<dbReference type="InterPro" id="IPR050252">
    <property type="entry name" value="Beta/Gamma-Crystallin"/>
</dbReference>
<dbReference type="Gene3D" id="2.60.20.10">
    <property type="entry name" value="Crystallins"/>
    <property type="match status" value="6"/>
</dbReference>
<feature type="compositionally biased region" description="Low complexity" evidence="3">
    <location>
        <begin position="937"/>
        <end position="953"/>
    </location>
</feature>
<feature type="region of interest" description="Disordered" evidence="3">
    <location>
        <begin position="517"/>
        <end position="1151"/>
    </location>
</feature>
<feature type="compositionally biased region" description="Low complexity" evidence="3">
    <location>
        <begin position="1040"/>
        <end position="1050"/>
    </location>
</feature>
<feature type="compositionally biased region" description="Basic and acidic residues" evidence="3">
    <location>
        <begin position="536"/>
        <end position="556"/>
    </location>
</feature>
<dbReference type="EMBL" id="CAWUFR010000053">
    <property type="protein sequence ID" value="CAK6961821.1"/>
    <property type="molecule type" value="Genomic_DNA"/>
</dbReference>
<feature type="region of interest" description="Disordered" evidence="3">
    <location>
        <begin position="1460"/>
        <end position="1481"/>
    </location>
</feature>
<feature type="compositionally biased region" description="Basic and acidic residues" evidence="3">
    <location>
        <begin position="660"/>
        <end position="674"/>
    </location>
</feature>
<feature type="compositionally biased region" description="Low complexity" evidence="3">
    <location>
        <begin position="605"/>
        <end position="619"/>
    </location>
</feature>
<protein>
    <submittedName>
        <fullName evidence="5">Beta/gamma crystallin domain-containing protein 1-like</fullName>
    </submittedName>
</protein>
<feature type="compositionally biased region" description="Basic and acidic residues" evidence="3">
    <location>
        <begin position="74"/>
        <end position="88"/>
    </location>
</feature>
<accession>A0AAV1NQT3</accession>
<feature type="domain" description="Beta/gamma crystallin 'Greek key'" evidence="4">
    <location>
        <begin position="2068"/>
        <end position="2105"/>
    </location>
</feature>
<feature type="compositionally biased region" description="Basic and acidic residues" evidence="3">
    <location>
        <begin position="1079"/>
        <end position="1089"/>
    </location>
</feature>
<feature type="region of interest" description="Disordered" evidence="3">
    <location>
        <begin position="283"/>
        <end position="396"/>
    </location>
</feature>
<dbReference type="PROSITE" id="PS50915">
    <property type="entry name" value="CRYSTALLIN_BETA_GAMMA"/>
    <property type="match status" value="8"/>
</dbReference>
<feature type="compositionally biased region" description="Polar residues" evidence="3">
    <location>
        <begin position="48"/>
        <end position="57"/>
    </location>
</feature>
<feature type="compositionally biased region" description="Low complexity" evidence="3">
    <location>
        <begin position="971"/>
        <end position="984"/>
    </location>
</feature>
<keyword evidence="2" id="KW-0677">Repeat</keyword>
<dbReference type="PANTHER" id="PTHR11818">
    <property type="entry name" value="BETA/GAMMA CRYSTALLIN"/>
    <property type="match status" value="1"/>
</dbReference>
<name>A0AAV1NQT3_SCOSC</name>
<comment type="caution">
    <text evidence="5">The sequence shown here is derived from an EMBL/GenBank/DDBJ whole genome shotgun (WGS) entry which is preliminary data.</text>
</comment>
<dbReference type="Gene3D" id="2.80.10.50">
    <property type="match status" value="1"/>
</dbReference>
<gene>
    <name evidence="5" type="ORF">FSCOSCO3_A029934</name>
</gene>
<dbReference type="InterPro" id="IPR011024">
    <property type="entry name" value="G_crystallin-like"/>
</dbReference>
<feature type="compositionally biased region" description="Basic and acidic residues" evidence="3">
    <location>
        <begin position="462"/>
        <end position="483"/>
    </location>
</feature>
<feature type="compositionally biased region" description="Polar residues" evidence="3">
    <location>
        <begin position="151"/>
        <end position="175"/>
    </location>
</feature>
<dbReference type="Proteomes" id="UP001314229">
    <property type="component" value="Unassembled WGS sequence"/>
</dbReference>
<feature type="domain" description="Beta/gamma crystallin 'Greek key'" evidence="4">
    <location>
        <begin position="1872"/>
        <end position="1925"/>
    </location>
</feature>
<evidence type="ECO:0000256" key="1">
    <source>
        <dbReference type="ARBA" id="ARBA00009646"/>
    </source>
</evidence>
<feature type="domain" description="Beta/gamma crystallin 'Greek key'" evidence="4">
    <location>
        <begin position="1680"/>
        <end position="1719"/>
    </location>
</feature>
<feature type="compositionally biased region" description="Polar residues" evidence="3">
    <location>
        <begin position="993"/>
        <end position="1004"/>
    </location>
</feature>
<dbReference type="PROSITE" id="PS50231">
    <property type="entry name" value="RICIN_B_LECTIN"/>
    <property type="match status" value="1"/>
</dbReference>
<evidence type="ECO:0000256" key="2">
    <source>
        <dbReference type="ARBA" id="ARBA00022737"/>
    </source>
</evidence>
<feature type="compositionally biased region" description="Basic and acidic residues" evidence="3">
    <location>
        <begin position="1125"/>
        <end position="1140"/>
    </location>
</feature>
<feature type="domain" description="Beta/gamma crystallin 'Greek key'" evidence="4">
    <location>
        <begin position="2197"/>
        <end position="2238"/>
    </location>
</feature>
<dbReference type="InterPro" id="IPR000772">
    <property type="entry name" value="Ricin_B_lectin"/>
</dbReference>
<feature type="compositionally biased region" description="Low complexity" evidence="3">
    <location>
        <begin position="1193"/>
        <end position="1203"/>
    </location>
</feature>
<feature type="domain" description="Beta/gamma crystallin 'Greek key'" evidence="4">
    <location>
        <begin position="2016"/>
        <end position="2058"/>
    </location>
</feature>
<dbReference type="SUPFAM" id="SSF49695">
    <property type="entry name" value="gamma-Crystallin-like"/>
    <property type="match status" value="3"/>
</dbReference>
<feature type="compositionally biased region" description="Basic and acidic residues" evidence="3">
    <location>
        <begin position="796"/>
        <end position="819"/>
    </location>
</feature>
<feature type="compositionally biased region" description="Basic and acidic residues" evidence="3">
    <location>
        <begin position="870"/>
        <end position="881"/>
    </location>
</feature>
<dbReference type="InterPro" id="IPR001064">
    <property type="entry name" value="Beta/gamma_crystallin"/>
</dbReference>
<feature type="compositionally biased region" description="Basic residues" evidence="3">
    <location>
        <begin position="708"/>
        <end position="721"/>
    </location>
</feature>
<dbReference type="SUPFAM" id="SSF50370">
    <property type="entry name" value="Ricin B-like lectins"/>
    <property type="match status" value="1"/>
</dbReference>
<reference evidence="5 6" key="1">
    <citation type="submission" date="2024-01" db="EMBL/GenBank/DDBJ databases">
        <authorList>
            <person name="Alioto T."/>
            <person name="Alioto T."/>
            <person name="Gomez Garrido J."/>
        </authorList>
    </citation>
    <scope>NUCLEOTIDE SEQUENCE [LARGE SCALE GENOMIC DNA]</scope>
</reference>
<feature type="compositionally biased region" description="Basic and acidic residues" evidence="3">
    <location>
        <begin position="954"/>
        <end position="968"/>
    </location>
</feature>
<feature type="domain" description="Beta/gamma crystallin 'Greek key'" evidence="4">
    <location>
        <begin position="1720"/>
        <end position="1771"/>
    </location>
</feature>
<feature type="compositionally biased region" description="Polar residues" evidence="3">
    <location>
        <begin position="675"/>
        <end position="684"/>
    </location>
</feature>
<feature type="region of interest" description="Disordered" evidence="3">
    <location>
        <begin position="1175"/>
        <end position="1213"/>
    </location>
</feature>
<feature type="compositionally biased region" description="Basic and acidic residues" evidence="3">
    <location>
        <begin position="620"/>
        <end position="635"/>
    </location>
</feature>
<feature type="region of interest" description="Disordered" evidence="3">
    <location>
        <begin position="452"/>
        <end position="483"/>
    </location>
</feature>
<sequence>MFTTYIKSLNDMVFTTSENPEDQPTTGVFGRIGSWFSPWKGKSPKVPTENSLPTSDQAVKLEGEEESEQSVTRQAREQRLEEEKEHRSNPNSLGLRRDTFFCEEEDATQSAHRDGFVVSSSEPGEGGPKEEEFVACRSRRTGQGKEREESSNGNLVSGNPENASHLTHLSSSSEQGVVWDSDQVHTKPQAQKQAQAQAGKRLHVYLEETSVIQSGTDTCARQEVVRTKVNKSLQIPPKAKSSTSLESSYSLSLTSTENKKPNVRLPGGTQGYYSALAGVSLKSHKDLRLETEPDQEQTEADSMGRKNAARKKSKKNFQGDAGSTPQEEIPSNAHPVPEGFPTSDDSMNNPQGKSPTHMGESSVNSSSKHNPTFQASPAGGKSKTSCPDTVKHSDNFQDSVTLACVVDGGTDMEDDYSFYKVERKTETPESKRRSMKVSLSEVKFFTKNVPLNAEESPAGDDQDFKSALKSTKNEVKDKPKTEIHARLQDLEKLDEEPKPAVGRIGDKISLFERQAAGGLKQTFQSPRSADVSPVRKATERVKKDFELSDQRSKSAERYSTASSRSESPVGEKPMTIKERTRNFLKASLPAEKPALPQKPAMTGMSQQSSSSVTVAASKSPELDSQGKRDTKEKVETMAMSEITLRPDRQDTAIVGVKISIPKEQHTESKVKQTETSKTTDQGTKSDAPAKGTGDSAELTNNVSLPVNRRSRSGSRSKRRKSREPASPLSPNSQNKADQFSSTQEFTAVKQQGDDTEETVSASKDFTEKVSLPVDKAEGNTSDKQPVSDTKQQTFKNELEVLGKQKKQLDSSSKKDKLSNRQEGLPEPSVNKDEPDTAPSSRGTKKPIDKVPIILPQKEEKAGGNSLSFTKEGKNASKDSREIPSSSPSSSFERLVEKTPSVEKDPHVEAPKTDKEFSRQSESKSKVKAGQPSKKDTGQTQQQQNNNTELINQTEAREKSKITEKEKTNQSENQGNEEQQQLLPLNKKKPKGEVSQNVQGISGTEGSIVRDDQENNAATKEGAQPVRGITTSEASRPEPASQSSDSRVGSSDLPAPTQHINQTVPKHPENTAVCAQAGTKSERGPSKGEKATNGPELQTTSTESPGTEAGPVVIAAEPQPNSVSVEKTENSADDSHTHGANDAEFSSSKPITKANTAVEEATLKVANDTPVLITAQTDNMAEKSSSVKEPTPISVSKSVSSEVSGQDDGNKRSVDKLVASKVKISAGKMKAGLSQAQCEETKTTGSINDITSFKGSEKITHSSPGKVKKEPANIKPKQILKELPSSKANKLILDSIQHSMKRFNLPRGLSKDDSALRQDAPSSWLDVDFPKQKRKVLKPKLSSSGSESNLLDTSGELDDNDFVEKIKKLCSPFSLPPRKHNHLRPPQPPFAMPAIKEDHFEKSFDPEDFKFGLRKNNFVLDTSTNLFDKLHNTEVKAGVRPVRASLADRSILLSSLDTNSRLKDKTPVNDEEGVKEEKDEHFKVKSRLEGSCVFSGLTSSSIRGKKNGAESPKSEVGSPTEAPLPSTPILSQPPLPSPTDTALLKNTLSKQNLAPGKREEAQAVEAVVSDSCPPLPSFDNIKLPDYLEKYLPREPVKPVQNIQGPEQVKTEVTGKMTSPVPVVEADLLVKPGLVFPDAVSFPGIPPTAVPILPEIKQPSAQPSGILSNNIRTARGFHKRRGKMVLFEKAHFCGQAYDIYGDVADATSLQFSPLISVKVIRGCWVLYEKPDFQGRLIALEEGGIELANEWADSGLETDPDNQPMVIGSIRLAVYDYNIPHIDLFTEPEGHGRVTPYHDDAIETGSFGIPLNTASIQVHSGVWLVFSDPGFEGMLAVLDIGEYPYPETWGFPSPFIGSLRPLKMGGYKVENPNEVKVVMYEKADFEGTCLEIDSEVFSFCDSEGDFEAEEANLDSKELTSVGSLKVIGGLWVGYSQPGFEGQQYILEEGEYLDCNDWGGSGQLLSLRPILSDFMSPHLKMFSDRDFGELGVNIDVRVPLINMDDTGYGMKTQSIDVISGVWVVFEEPGFCGECYILEKGLYGSPEDWGALQPRIASVMPVVVDDFDNTAKFKVRLFSEPGFQGSVLALEDSVTSLQEGFSVASCKVLAGSWLAFEGQDFTSTMYVLEMGNYPDLRAMGCVSESSSILSLQPAGFEFSLPSITLFERCGLRGKRVVLRDGSVNLQLAGGCGRVQSVLVEGGIWILYEGINYRGAQMMLKPGEVLDWREISNWKKIGSLRPLLQRQVHFRLRNRQSGLVMSLTGDLDDIKLLRIQETEETDGFEQIWYYHNGHIRCKLLEECCLSPSGSVVIAGGRAGVTPEQDNQEHFWSITPEGFIFYTPTSDLVLEVKGGNHYDKNQVILNTIDPNKLTQSWNVEII</sequence>
<dbReference type="Pfam" id="PF00030">
    <property type="entry name" value="Crystall"/>
    <property type="match status" value="6"/>
</dbReference>
<dbReference type="SMART" id="SM00247">
    <property type="entry name" value="XTALbg"/>
    <property type="match status" value="6"/>
</dbReference>
<feature type="compositionally biased region" description="Low complexity" evidence="3">
    <location>
        <begin position="241"/>
        <end position="256"/>
    </location>
</feature>
<evidence type="ECO:0000259" key="4">
    <source>
        <dbReference type="PROSITE" id="PS50915"/>
    </source>
</evidence>